<keyword evidence="2" id="KW-1185">Reference proteome</keyword>
<comment type="caution">
    <text evidence="1">The sequence shown here is derived from an EMBL/GenBank/DDBJ whole genome shotgun (WGS) entry which is preliminary data.</text>
</comment>
<dbReference type="EMBL" id="BAABAT010000138">
    <property type="protein sequence ID" value="GAA4264302.1"/>
    <property type="molecule type" value="Genomic_DNA"/>
</dbReference>
<gene>
    <name evidence="1" type="ORF">GCM10022255_116680</name>
</gene>
<dbReference type="Proteomes" id="UP001500620">
    <property type="component" value="Unassembled WGS sequence"/>
</dbReference>
<protein>
    <submittedName>
        <fullName evidence="1">Uncharacterized protein</fullName>
    </submittedName>
</protein>
<dbReference type="RefSeq" id="WP_345144882.1">
    <property type="nucleotide sequence ID" value="NZ_BAABAT010000138.1"/>
</dbReference>
<evidence type="ECO:0000313" key="1">
    <source>
        <dbReference type="EMBL" id="GAA4264302.1"/>
    </source>
</evidence>
<organism evidence="1 2">
    <name type="scientific">Dactylosporangium darangshiense</name>
    <dbReference type="NCBI Taxonomy" id="579108"/>
    <lineage>
        <taxon>Bacteria</taxon>
        <taxon>Bacillati</taxon>
        <taxon>Actinomycetota</taxon>
        <taxon>Actinomycetes</taxon>
        <taxon>Micromonosporales</taxon>
        <taxon>Micromonosporaceae</taxon>
        <taxon>Dactylosporangium</taxon>
    </lineage>
</organism>
<accession>A0ABP8DWD9</accession>
<evidence type="ECO:0000313" key="2">
    <source>
        <dbReference type="Proteomes" id="UP001500620"/>
    </source>
</evidence>
<sequence length="69" mass="7612">MGDPRDIDDSSPWSDAPLMNNAQGPIIYFAMRYSMADEVSAACAQMAAERGLVCFDVQWNQLRPAAEES</sequence>
<proteinExistence type="predicted"/>
<reference evidence="2" key="1">
    <citation type="journal article" date="2019" name="Int. J. Syst. Evol. Microbiol.">
        <title>The Global Catalogue of Microorganisms (GCM) 10K type strain sequencing project: providing services to taxonomists for standard genome sequencing and annotation.</title>
        <authorList>
            <consortium name="The Broad Institute Genomics Platform"/>
            <consortium name="The Broad Institute Genome Sequencing Center for Infectious Disease"/>
            <person name="Wu L."/>
            <person name="Ma J."/>
        </authorList>
    </citation>
    <scope>NUCLEOTIDE SEQUENCE [LARGE SCALE GENOMIC DNA]</scope>
    <source>
        <strain evidence="2">JCM 17441</strain>
    </source>
</reference>
<name>A0ABP8DWD9_9ACTN</name>